<evidence type="ECO:0000313" key="2">
    <source>
        <dbReference type="EMBL" id="KKQ84917.1"/>
    </source>
</evidence>
<name>A0A0G0L1P0_9BACT</name>
<proteinExistence type="predicted"/>
<comment type="caution">
    <text evidence="2">The sequence shown here is derived from an EMBL/GenBank/DDBJ whole genome shotgun (WGS) entry which is preliminary data.</text>
</comment>
<gene>
    <name evidence="2" type="ORF">UT08_C0012G0013</name>
</gene>
<accession>A0A0G0L1P0</accession>
<sequence length="166" mass="18781">MVINMNHKIKRYLIPTTAMLGLIFIGLLSVSYVSAQDSGNYPSIVAKIAEKFNLNEADVQAVFDEEREAHYADMQARWSERLDDLVNDGKITAEQKQAILDKHEEMQNKMEELRDLEPKARREKMQTMHEEFKAWAEGEGIDLPLIGPVGSGHGHGFKALHMMGAN</sequence>
<organism evidence="2 3">
    <name type="scientific">Candidatus Woesebacteria bacterium GW2011_GWB1_38_8</name>
    <dbReference type="NCBI Taxonomy" id="1618570"/>
    <lineage>
        <taxon>Bacteria</taxon>
        <taxon>Candidatus Woeseibacteriota</taxon>
    </lineage>
</organism>
<evidence type="ECO:0000313" key="3">
    <source>
        <dbReference type="Proteomes" id="UP000034081"/>
    </source>
</evidence>
<dbReference type="Proteomes" id="UP000034081">
    <property type="component" value="Unassembled WGS sequence"/>
</dbReference>
<keyword evidence="1" id="KW-0175">Coiled coil</keyword>
<protein>
    <submittedName>
        <fullName evidence="2">Uncharacterized protein</fullName>
    </submittedName>
</protein>
<evidence type="ECO:0000256" key="1">
    <source>
        <dbReference type="SAM" id="Coils"/>
    </source>
</evidence>
<feature type="coiled-coil region" evidence="1">
    <location>
        <begin position="93"/>
        <end position="123"/>
    </location>
</feature>
<dbReference type="AlphaFoldDB" id="A0A0G0L1P0"/>
<dbReference type="STRING" id="1618570.UT08_C0012G0013"/>
<dbReference type="EMBL" id="LBVL01000012">
    <property type="protein sequence ID" value="KKQ84917.1"/>
    <property type="molecule type" value="Genomic_DNA"/>
</dbReference>
<reference evidence="2 3" key="1">
    <citation type="journal article" date="2015" name="Nature">
        <title>rRNA introns, odd ribosomes, and small enigmatic genomes across a large radiation of phyla.</title>
        <authorList>
            <person name="Brown C.T."/>
            <person name="Hug L.A."/>
            <person name="Thomas B.C."/>
            <person name="Sharon I."/>
            <person name="Castelle C.J."/>
            <person name="Singh A."/>
            <person name="Wilkins M.J."/>
            <person name="Williams K.H."/>
            <person name="Banfield J.F."/>
        </authorList>
    </citation>
    <scope>NUCLEOTIDE SEQUENCE [LARGE SCALE GENOMIC DNA]</scope>
</reference>